<evidence type="ECO:0000256" key="1">
    <source>
        <dbReference type="SAM" id="MobiDB-lite"/>
    </source>
</evidence>
<gene>
    <name evidence="2" type="ORF">CF651_23345</name>
</gene>
<dbReference type="OrthoDB" id="2535432at2"/>
<name>A0A229UKB2_9BACL</name>
<keyword evidence="3" id="KW-1185">Reference proteome</keyword>
<dbReference type="AlphaFoldDB" id="A0A229UKB2"/>
<evidence type="ECO:0000313" key="3">
    <source>
        <dbReference type="Proteomes" id="UP000215509"/>
    </source>
</evidence>
<feature type="region of interest" description="Disordered" evidence="1">
    <location>
        <begin position="1"/>
        <end position="38"/>
    </location>
</feature>
<proteinExistence type="predicted"/>
<evidence type="ECO:0000313" key="2">
    <source>
        <dbReference type="EMBL" id="OXM83850.1"/>
    </source>
</evidence>
<feature type="compositionally biased region" description="Acidic residues" evidence="1">
    <location>
        <begin position="307"/>
        <end position="316"/>
    </location>
</feature>
<feature type="compositionally biased region" description="Polar residues" evidence="1">
    <location>
        <begin position="285"/>
        <end position="298"/>
    </location>
</feature>
<feature type="compositionally biased region" description="Polar residues" evidence="1">
    <location>
        <begin position="374"/>
        <end position="383"/>
    </location>
</feature>
<dbReference type="RefSeq" id="WP_094017294.1">
    <property type="nucleotide sequence ID" value="NZ_NMQW01000037.1"/>
</dbReference>
<comment type="caution">
    <text evidence="2">The sequence shown here is derived from an EMBL/GenBank/DDBJ whole genome shotgun (WGS) entry which is preliminary data.</text>
</comment>
<reference evidence="2 3" key="1">
    <citation type="submission" date="2017-07" db="EMBL/GenBank/DDBJ databases">
        <title>Genome sequencing and assembly of Paenibacillus rigui.</title>
        <authorList>
            <person name="Mayilraj S."/>
        </authorList>
    </citation>
    <scope>NUCLEOTIDE SEQUENCE [LARGE SCALE GENOMIC DNA]</scope>
    <source>
        <strain evidence="2 3">JCM 16352</strain>
    </source>
</reference>
<organism evidence="2 3">
    <name type="scientific">Paenibacillus rigui</name>
    <dbReference type="NCBI Taxonomy" id="554312"/>
    <lineage>
        <taxon>Bacteria</taxon>
        <taxon>Bacillati</taxon>
        <taxon>Bacillota</taxon>
        <taxon>Bacilli</taxon>
        <taxon>Bacillales</taxon>
        <taxon>Paenibacillaceae</taxon>
        <taxon>Paenibacillus</taxon>
    </lineage>
</organism>
<accession>A0A229UKB2</accession>
<protein>
    <submittedName>
        <fullName evidence="2">Uncharacterized protein</fullName>
    </submittedName>
</protein>
<dbReference type="EMBL" id="NMQW01000037">
    <property type="protein sequence ID" value="OXM83850.1"/>
    <property type="molecule type" value="Genomic_DNA"/>
</dbReference>
<feature type="compositionally biased region" description="Polar residues" evidence="1">
    <location>
        <begin position="17"/>
        <end position="31"/>
    </location>
</feature>
<sequence>MKPFQRAISHWNRQQEELQPSGQGKAISTPNAAEPVLSGLPASSGPFLPQHAVYLQRTLGNQHTRRLLESSDSIFRQNEAPPSAESDPVYMDKPQISALSVAQSNTVQRLVTYNGNLAQLNEEDDDFKNLTSQEQTEVRNRHEDRTQIYDYPDQSAFYAHIGGDTTIVPTIKPVDQQSLTKAKKIKNRQGFYRANEKIGAPTDNTEFHKEENQGMLPVWYPMSHTGLDEKSLRWTRNSKSKKFELHKSKKLNAKQKKELDEMSLTVVEEKGSGKVHWNAHVGKNPASSFTDTDITSRPTGKRKSEYGGEDLSDYAEDTVGSSGKHVTDREDHYKKKKRKKDPQLTRGHQQAYEDTITKLSKKERVILGSKKKQVFSSGGTSKIRTTDQEQEPLPSGTIPSMMSPEQYDTGQHGRRTQIETPTRKEQGVYFEANSLTSDSGTTVGGMDIPGEKFYAKASKDRKTQKAGKFDQYSDVYDEKEDAGGWNELFEEYEIEMDEVPQQAFFESDEEFEYSDTEKEPQTPQFMDEFMETSQFFSPVELELGRELGQTYQGHDDWIVTEELSNTTAGIQYQISRTKFA</sequence>
<dbReference type="Proteomes" id="UP000215509">
    <property type="component" value="Unassembled WGS sequence"/>
</dbReference>
<feature type="region of interest" description="Disordered" evidence="1">
    <location>
        <begin position="277"/>
        <end position="446"/>
    </location>
</feature>
<feature type="region of interest" description="Disordered" evidence="1">
    <location>
        <begin position="71"/>
        <end position="90"/>
    </location>
</feature>